<accession>A0A1Y8Z4K2</accession>
<evidence type="ECO:0000313" key="1">
    <source>
        <dbReference type="EnsemblPlants" id="OBART09G13170.1"/>
    </source>
</evidence>
<protein>
    <submittedName>
        <fullName evidence="1">Uncharacterized protein</fullName>
    </submittedName>
</protein>
<sequence>MEGNGVD</sequence>
<reference evidence="1" key="1">
    <citation type="journal article" date="2009" name="Rice">
        <title>De Novo Next Generation Sequencing of Plant Genomes.</title>
        <authorList>
            <person name="Rounsley S."/>
            <person name="Marri P.R."/>
            <person name="Yu Y."/>
            <person name="He R."/>
            <person name="Sisneros N."/>
            <person name="Goicoechea J.L."/>
            <person name="Lee S.J."/>
            <person name="Angelova A."/>
            <person name="Kudrna D."/>
            <person name="Luo M."/>
            <person name="Affourtit J."/>
            <person name="Desany B."/>
            <person name="Knight J."/>
            <person name="Niazi F."/>
            <person name="Egholm M."/>
            <person name="Wing R.A."/>
        </authorList>
    </citation>
    <scope>NUCLEOTIDE SEQUENCE [LARGE SCALE GENOMIC DNA]</scope>
    <source>
        <strain evidence="1">cv. IRGC 105608</strain>
    </source>
</reference>
<name>A0A1Y8Z4K2_9ORYZ</name>
<reference evidence="1" key="2">
    <citation type="submission" date="2017-06" db="UniProtKB">
        <authorList>
            <consortium name="EnsemblPlants"/>
        </authorList>
    </citation>
    <scope>IDENTIFICATION</scope>
</reference>
<dbReference type="Gramene" id="OBART09G13170.1">
    <property type="protein sequence ID" value="OBART09G13170.1"/>
    <property type="gene ID" value="OBART09G13170"/>
</dbReference>
<dbReference type="EnsemblPlants" id="OBART09G13170.1">
    <property type="protein sequence ID" value="OBART09G13170.1"/>
    <property type="gene ID" value="OBART09G13170"/>
</dbReference>
<proteinExistence type="predicted"/>
<keyword evidence="2" id="KW-1185">Reference proteome</keyword>
<evidence type="ECO:0000313" key="2">
    <source>
        <dbReference type="Proteomes" id="UP000026960"/>
    </source>
</evidence>
<dbReference type="Proteomes" id="UP000026960">
    <property type="component" value="Chromosome 9"/>
</dbReference>
<organism evidence="1">
    <name type="scientific">Oryza barthii</name>
    <dbReference type="NCBI Taxonomy" id="65489"/>
    <lineage>
        <taxon>Eukaryota</taxon>
        <taxon>Viridiplantae</taxon>
        <taxon>Streptophyta</taxon>
        <taxon>Embryophyta</taxon>
        <taxon>Tracheophyta</taxon>
        <taxon>Spermatophyta</taxon>
        <taxon>Magnoliopsida</taxon>
        <taxon>Liliopsida</taxon>
        <taxon>Poales</taxon>
        <taxon>Poaceae</taxon>
        <taxon>BOP clade</taxon>
        <taxon>Oryzoideae</taxon>
        <taxon>Oryzeae</taxon>
        <taxon>Oryzinae</taxon>
        <taxon>Oryza</taxon>
    </lineage>
</organism>